<feature type="signal peptide" evidence="1">
    <location>
        <begin position="1"/>
        <end position="28"/>
    </location>
</feature>
<dbReference type="EMBL" id="LCJR01000010">
    <property type="protein sequence ID" value="KKT82189.1"/>
    <property type="molecule type" value="Genomic_DNA"/>
</dbReference>
<dbReference type="Proteomes" id="UP000034032">
    <property type="component" value="Unassembled WGS sequence"/>
</dbReference>
<evidence type="ECO:0000313" key="3">
    <source>
        <dbReference type="Proteomes" id="UP000034032"/>
    </source>
</evidence>
<evidence type="ECO:0000313" key="2">
    <source>
        <dbReference type="EMBL" id="KKT82189.1"/>
    </source>
</evidence>
<keyword evidence="1" id="KW-0732">Signal</keyword>
<dbReference type="AlphaFoldDB" id="A0A0G1NDD3"/>
<comment type="caution">
    <text evidence="2">The sequence shown here is derived from an EMBL/GenBank/DDBJ whole genome shotgun (WGS) entry which is preliminary data.</text>
</comment>
<protein>
    <submittedName>
        <fullName evidence="2">Uncharacterized protein</fullName>
    </submittedName>
</protein>
<feature type="chain" id="PRO_5002538706" evidence="1">
    <location>
        <begin position="29"/>
        <end position="277"/>
    </location>
</feature>
<reference evidence="2 3" key="1">
    <citation type="journal article" date="2015" name="Nature">
        <title>rRNA introns, odd ribosomes, and small enigmatic genomes across a large radiation of phyla.</title>
        <authorList>
            <person name="Brown C.T."/>
            <person name="Hug L.A."/>
            <person name="Thomas B.C."/>
            <person name="Sharon I."/>
            <person name="Castelle C.J."/>
            <person name="Singh A."/>
            <person name="Wilkins M.J."/>
            <person name="Williams K.H."/>
            <person name="Banfield J.F."/>
        </authorList>
    </citation>
    <scope>NUCLEOTIDE SEQUENCE [LARGE SCALE GENOMIC DNA]</scope>
</reference>
<sequence length="277" mass="29964">MNKAITISLVSALSGIGFLFFPVASAFAQTPVSYSQGSGLSDPNARVNNALCRLSLIGGCSGTTTATATANGTTDSGTREPAKQSGGLFAAIFGSSASGSNTKKSSAQISITLVRVPGKAEVYQIIGGKKHLVPTSEIFASYGFTVEMVQDISAKQLAKYPRVKLFNVDGDKSGIVYYFTEAGTVRPVMNEKVLSSYGDTRDEIVTINQKEFNYYPRNHFVFVETPVISRDIYQLVEGTKRYVTPMALRRLKLNQTEISPINIAELDEYVPAQPIIF</sequence>
<accession>A0A0G1NDD3</accession>
<gene>
    <name evidence="2" type="ORF">UW79_C0010G0026</name>
</gene>
<proteinExistence type="predicted"/>
<name>A0A0G1NDD3_9BACT</name>
<evidence type="ECO:0000256" key="1">
    <source>
        <dbReference type="SAM" id="SignalP"/>
    </source>
</evidence>
<organism evidence="2 3">
    <name type="scientific">Candidatus Yanofskybacteria bacterium GW2011_GWA2_44_9</name>
    <dbReference type="NCBI Taxonomy" id="1619025"/>
    <lineage>
        <taxon>Bacteria</taxon>
        <taxon>Candidatus Yanofskyibacteriota</taxon>
    </lineage>
</organism>